<dbReference type="OrthoDB" id="4753773at2"/>
<organism evidence="3 6">
    <name type="scientific">Mycolicibacterium obuense</name>
    <dbReference type="NCBI Taxonomy" id="1807"/>
    <lineage>
        <taxon>Bacteria</taxon>
        <taxon>Bacillati</taxon>
        <taxon>Actinomycetota</taxon>
        <taxon>Actinomycetes</taxon>
        <taxon>Mycobacteriales</taxon>
        <taxon>Mycobacteriaceae</taxon>
        <taxon>Mycolicibacterium</taxon>
    </lineage>
</organism>
<name>A0A0J6VH80_9MYCO</name>
<feature type="transmembrane region" description="Helical" evidence="1">
    <location>
        <begin position="23"/>
        <end position="42"/>
    </location>
</feature>
<evidence type="ECO:0000313" key="6">
    <source>
        <dbReference type="Proteomes" id="UP000036313"/>
    </source>
</evidence>
<reference evidence="3 6" key="1">
    <citation type="journal article" date="2015" name="Genome Biol. Evol.">
        <title>Characterization of Three Mycobacterium spp. with Potential Use in Bioremediation by Genome Sequencing and Comparative Genomics.</title>
        <authorList>
            <person name="Das S."/>
            <person name="Pettersson B.M."/>
            <person name="Behra P.R."/>
            <person name="Ramesh M."/>
            <person name="Dasgupta S."/>
            <person name="Bhattacharya A."/>
            <person name="Kirsebom L.A."/>
        </authorList>
    </citation>
    <scope>NUCLEOTIDE SEQUENCE [LARGE SCALE GENOMIC DNA]</scope>
    <source>
        <strain evidence="3 6">DSM 44075</strain>
    </source>
</reference>
<dbReference type="Proteomes" id="UP000294952">
    <property type="component" value="Unassembled WGS sequence"/>
</dbReference>
<dbReference type="Proteomes" id="UP000036313">
    <property type="component" value="Unassembled WGS sequence"/>
</dbReference>
<keyword evidence="1" id="KW-0472">Membrane</keyword>
<dbReference type="RefSeq" id="WP_046364717.1">
    <property type="nucleotide sequence ID" value="NZ_CALTXN010000012.1"/>
</dbReference>
<dbReference type="AlphaFoldDB" id="A0A0J6VH80"/>
<dbReference type="EMBL" id="JYNU01000057">
    <property type="protein sequence ID" value="KMO69609.1"/>
    <property type="molecule type" value="Genomic_DNA"/>
</dbReference>
<evidence type="ECO:0000313" key="5">
    <source>
        <dbReference type="Proteomes" id="UP000034150"/>
    </source>
</evidence>
<dbReference type="Proteomes" id="UP000034150">
    <property type="component" value="Unassembled WGS sequence"/>
</dbReference>
<evidence type="ECO:0000256" key="1">
    <source>
        <dbReference type="SAM" id="Phobius"/>
    </source>
</evidence>
<reference evidence="2 5" key="2">
    <citation type="submission" date="2015-04" db="EMBL/GenBank/DDBJ databases">
        <title>Genome sequence of Mycobacterium obuense UC1.</title>
        <authorList>
            <person name="Greninger A.L."/>
            <person name="Cunningham G."/>
            <person name="Chiu C.Y."/>
            <person name="Miller S."/>
        </authorList>
    </citation>
    <scope>NUCLEOTIDE SEQUENCE [LARGE SCALE GENOMIC DNA]</scope>
    <source>
        <strain evidence="2 5">UC1</strain>
    </source>
</reference>
<keyword evidence="5" id="KW-1185">Reference proteome</keyword>
<reference evidence="4 7" key="3">
    <citation type="submission" date="2019-01" db="EMBL/GenBank/DDBJ databases">
        <title>High-quality-draft genome sequences of five non-tuberculosis mycobacteriaceae isolated from a nosocomial environment.</title>
        <authorList>
            <person name="Tiago I."/>
            <person name="Alarico S."/>
            <person name="Pereira S.G."/>
            <person name="Coelho C."/>
            <person name="Maranha A."/>
            <person name="Empadinhas N."/>
        </authorList>
    </citation>
    <scope>NUCLEOTIDE SEQUENCE [LARGE SCALE GENOMIC DNA]</scope>
    <source>
        <strain evidence="4 7">22DIII</strain>
    </source>
</reference>
<keyword evidence="1" id="KW-1133">Transmembrane helix</keyword>
<gene>
    <name evidence="4" type="ORF">EUA04_00920</name>
    <name evidence="3" type="ORF">MOBUDSM44075_05035</name>
    <name evidence="2" type="ORF">WN67_19645</name>
</gene>
<keyword evidence="1" id="KW-0812">Transmembrane</keyword>
<dbReference type="STRING" id="1807.MOBUDSM44075_05035"/>
<dbReference type="EMBL" id="SDLP01000001">
    <property type="protein sequence ID" value="TDL11607.1"/>
    <property type="molecule type" value="Genomic_DNA"/>
</dbReference>
<sequence length="150" mass="15009">MATTHLPGRHRLSTAPAHAGPRWGLASMIVAAGMGGWLLAVAGPDGARAMTVTTPPPAAVPAVQDIQRAGWVTAVSPTSLTTTDAAGQTTTFSITSETAQIHGPGSTAFRPAQHVVVVGVVRDGAPVATAIADGGAAAGEGRPMDYQLPN</sequence>
<proteinExistence type="predicted"/>
<dbReference type="EMBL" id="LAUZ02000074">
    <property type="protein sequence ID" value="KKF00282.1"/>
    <property type="molecule type" value="Genomic_DNA"/>
</dbReference>
<evidence type="ECO:0000313" key="2">
    <source>
        <dbReference type="EMBL" id="KKF00282.1"/>
    </source>
</evidence>
<comment type="caution">
    <text evidence="3">The sequence shown here is derived from an EMBL/GenBank/DDBJ whole genome shotgun (WGS) entry which is preliminary data.</text>
</comment>
<accession>A0A0J6VH80</accession>
<evidence type="ECO:0000313" key="4">
    <source>
        <dbReference type="EMBL" id="TDL11607.1"/>
    </source>
</evidence>
<evidence type="ECO:0000313" key="3">
    <source>
        <dbReference type="EMBL" id="KMO69609.1"/>
    </source>
</evidence>
<evidence type="ECO:0008006" key="8">
    <source>
        <dbReference type="Google" id="ProtNLM"/>
    </source>
</evidence>
<evidence type="ECO:0000313" key="7">
    <source>
        <dbReference type="Proteomes" id="UP000294952"/>
    </source>
</evidence>
<dbReference type="PATRIC" id="fig|1807.13.peg.4803"/>
<protein>
    <recommendedName>
        <fullName evidence="8">DUF5666 domain-containing protein</fullName>
    </recommendedName>
</protein>